<evidence type="ECO:0000256" key="2">
    <source>
        <dbReference type="ARBA" id="ARBA00022801"/>
    </source>
</evidence>
<proteinExistence type="inferred from homology"/>
<feature type="compositionally biased region" description="Polar residues" evidence="4">
    <location>
        <begin position="120"/>
        <end position="129"/>
    </location>
</feature>
<keyword evidence="2" id="KW-0378">Hydrolase</keyword>
<dbReference type="RefSeq" id="WP_162318771.1">
    <property type="nucleotide sequence ID" value="NZ_JAHQXF010000003.1"/>
</dbReference>
<dbReference type="GO" id="GO:0004650">
    <property type="term" value="F:polygalacturonase activity"/>
    <property type="evidence" value="ECO:0007669"/>
    <property type="project" value="InterPro"/>
</dbReference>
<comment type="similarity">
    <text evidence="1">Belongs to the glycosyl hydrolase 28 family.</text>
</comment>
<dbReference type="InterPro" id="IPR006626">
    <property type="entry name" value="PbH1"/>
</dbReference>
<keyword evidence="6" id="KW-1185">Reference proteome</keyword>
<dbReference type="AlphaFoldDB" id="A0A8J7Y7A4"/>
<dbReference type="PANTHER" id="PTHR31339:SF0">
    <property type="entry name" value="PECTIN LYASE-LIKE SUPERFAMILY PROTEIN"/>
    <property type="match status" value="1"/>
</dbReference>
<dbReference type="InterPro" id="IPR012334">
    <property type="entry name" value="Pectin_lyas_fold"/>
</dbReference>
<protein>
    <recommendedName>
        <fullName evidence="7">Glycoside hydrolase family 28</fullName>
    </recommendedName>
</protein>
<evidence type="ECO:0000313" key="6">
    <source>
        <dbReference type="Proteomes" id="UP000766550"/>
    </source>
</evidence>
<dbReference type="OrthoDB" id="339825at2157"/>
<dbReference type="SUPFAM" id="SSF51126">
    <property type="entry name" value="Pectin lyase-like"/>
    <property type="match status" value="1"/>
</dbReference>
<reference evidence="5 6" key="1">
    <citation type="submission" date="2021-06" db="EMBL/GenBank/DDBJ databases">
        <title>New haloarchaea isolates fom saline soil.</title>
        <authorList>
            <person name="Duran-Viseras A."/>
            <person name="Sanchez-Porro C.S."/>
            <person name="Ventosa A."/>
        </authorList>
    </citation>
    <scope>NUCLEOTIDE SEQUENCE [LARGE SCALE GENOMIC DNA]</scope>
    <source>
        <strain evidence="5 6">JCM 183640</strain>
    </source>
</reference>
<gene>
    <name evidence="5" type="ORF">KTS45_17615</name>
</gene>
<name>A0A8J7Y7A4_9EURY</name>
<dbReference type="SMART" id="SM00710">
    <property type="entry name" value="PbH1"/>
    <property type="match status" value="4"/>
</dbReference>
<organism evidence="5 6">
    <name type="scientific">Haloarcula limicola</name>
    <dbReference type="NCBI Taxonomy" id="1429915"/>
    <lineage>
        <taxon>Archaea</taxon>
        <taxon>Methanobacteriati</taxon>
        <taxon>Methanobacteriota</taxon>
        <taxon>Stenosarchaea group</taxon>
        <taxon>Halobacteria</taxon>
        <taxon>Halobacteriales</taxon>
        <taxon>Haloarculaceae</taxon>
        <taxon>Haloarcula</taxon>
    </lineage>
</organism>
<evidence type="ECO:0000256" key="4">
    <source>
        <dbReference type="SAM" id="MobiDB-lite"/>
    </source>
</evidence>
<dbReference type="EMBL" id="JAHQXF010000003">
    <property type="protein sequence ID" value="MBV0926025.1"/>
    <property type="molecule type" value="Genomic_DNA"/>
</dbReference>
<dbReference type="Gene3D" id="2.160.20.10">
    <property type="entry name" value="Single-stranded right-handed beta-helix, Pectin lyase-like"/>
    <property type="match status" value="1"/>
</dbReference>
<keyword evidence="3" id="KW-0326">Glycosidase</keyword>
<dbReference type="InterPro" id="IPR011050">
    <property type="entry name" value="Pectin_lyase_fold/virulence"/>
</dbReference>
<dbReference type="Proteomes" id="UP000766550">
    <property type="component" value="Unassembled WGS sequence"/>
</dbReference>
<evidence type="ECO:0000313" key="5">
    <source>
        <dbReference type="EMBL" id="MBV0926025.1"/>
    </source>
</evidence>
<dbReference type="GO" id="GO:0005975">
    <property type="term" value="P:carbohydrate metabolic process"/>
    <property type="evidence" value="ECO:0007669"/>
    <property type="project" value="InterPro"/>
</dbReference>
<evidence type="ECO:0008006" key="7">
    <source>
        <dbReference type="Google" id="ProtNLM"/>
    </source>
</evidence>
<dbReference type="Pfam" id="PF00295">
    <property type="entry name" value="Glyco_hydro_28"/>
    <property type="match status" value="1"/>
</dbReference>
<dbReference type="InterPro" id="IPR000743">
    <property type="entry name" value="Glyco_hydro_28"/>
</dbReference>
<dbReference type="InterPro" id="IPR051801">
    <property type="entry name" value="GH28_Enzymes"/>
</dbReference>
<comment type="caution">
    <text evidence="5">The sequence shown here is derived from an EMBL/GenBank/DDBJ whole genome shotgun (WGS) entry which is preliminary data.</text>
</comment>
<feature type="region of interest" description="Disordered" evidence="4">
    <location>
        <begin position="117"/>
        <end position="136"/>
    </location>
</feature>
<evidence type="ECO:0000256" key="3">
    <source>
        <dbReference type="ARBA" id="ARBA00023295"/>
    </source>
</evidence>
<evidence type="ECO:0000256" key="1">
    <source>
        <dbReference type="ARBA" id="ARBA00008834"/>
    </source>
</evidence>
<dbReference type="PANTHER" id="PTHR31339">
    <property type="entry name" value="PECTIN LYASE-RELATED"/>
    <property type="match status" value="1"/>
</dbReference>
<accession>A0A8J7Y7A4</accession>
<sequence length="533" mass="56407">MCYQITDYGDIDGEDATCAFRAAVDACADDGGGTVRVPPGEYETGSVSLADDVTVSIAPGATVRASSDEADYQCPDEYVGPDGERPLFLARDCANVSITGGGTVDGRGTDITKMDESIRQHSGQSSASPLVSDGEHRARQGEAFLDPADGTEEWPVAKPAFRPGPVLCFDGCRDVAVSDVTLRDMPAWTLTLRNCESVTVAGVTVDNHMRIPNCDGISVEGSRDVRVSDCSIRACDDAITLKAKDAGQPCEAVTVTNCTLASRACAVKIGSETSGSIRDCTVANCLVRDSNRGLGIQHRDGGDVERIRFADVTVETRLFEGPWWGKAEPIYVTSVPRDEATDLGRVRDVRFSNVDARCESGALVYGHEDAAVENVRFDGVRLDVRDPSAADAVGGNIDLQPTSVRPPIAAHDVPAIHCENIAGLDLADVAVEWGHDLPSYHTHGVGCVGVEDVTIDGFDGGPAHPDTGDVALSLRDCSTVTVRNSRARPATGTFLEAADTDDERLFAGNDLADAERMIAGETDFTVVGNATPR</sequence>